<sequence length="180" mass="20552">MYSSEERLELAAEVLKLKERVHNLKSKKPKLEKTSEEIDQKINIAKQKYEDKKRKKTDQALHVCGLARQWSTFQLGIGDIDEERERLLAKIQDVPALGPIIVHCSAGVGRTGVFCAVDSCLSQLLKTKTISVPETVLKIRQQRYSSVPATEQYVFIYRILYEFVKQFETCSVKKNSMCVG</sequence>
<dbReference type="Pfam" id="PF00102">
    <property type="entry name" value="Y_phosphatase"/>
    <property type="match status" value="1"/>
</dbReference>
<keyword evidence="1" id="KW-0175">Coiled coil</keyword>
<dbReference type="InterPro" id="IPR050348">
    <property type="entry name" value="Protein-Tyr_Phosphatase"/>
</dbReference>
<dbReference type="SMART" id="SM00404">
    <property type="entry name" value="PTPc_motif"/>
    <property type="match status" value="1"/>
</dbReference>
<protein>
    <recommendedName>
        <fullName evidence="6">Protein tyrosine phosphatase</fullName>
    </recommendedName>
</protein>
<dbReference type="SMART" id="SM00194">
    <property type="entry name" value="PTPc"/>
    <property type="match status" value="1"/>
</dbReference>
<dbReference type="InterPro" id="IPR029021">
    <property type="entry name" value="Prot-tyrosine_phosphatase-like"/>
</dbReference>
<dbReference type="SUPFAM" id="SSF52799">
    <property type="entry name" value="(Phosphotyrosine protein) phosphatases II"/>
    <property type="match status" value="1"/>
</dbReference>
<comment type="caution">
    <text evidence="4">The sequence shown here is derived from an EMBL/GenBank/DDBJ whole genome shotgun (WGS) entry which is preliminary data.</text>
</comment>
<dbReference type="InterPro" id="IPR000242">
    <property type="entry name" value="PTP_cat"/>
</dbReference>
<organism evidence="4 5">
    <name type="scientific">Euphydryas editha</name>
    <name type="common">Edith's checkerspot</name>
    <dbReference type="NCBI Taxonomy" id="104508"/>
    <lineage>
        <taxon>Eukaryota</taxon>
        <taxon>Metazoa</taxon>
        <taxon>Ecdysozoa</taxon>
        <taxon>Arthropoda</taxon>
        <taxon>Hexapoda</taxon>
        <taxon>Insecta</taxon>
        <taxon>Pterygota</taxon>
        <taxon>Neoptera</taxon>
        <taxon>Endopterygota</taxon>
        <taxon>Lepidoptera</taxon>
        <taxon>Glossata</taxon>
        <taxon>Ditrysia</taxon>
        <taxon>Papilionoidea</taxon>
        <taxon>Nymphalidae</taxon>
        <taxon>Nymphalinae</taxon>
        <taxon>Euphydryas</taxon>
    </lineage>
</organism>
<dbReference type="InterPro" id="IPR000387">
    <property type="entry name" value="Tyr_Pase_dom"/>
</dbReference>
<dbReference type="InterPro" id="IPR016130">
    <property type="entry name" value="Tyr_Pase_AS"/>
</dbReference>
<dbReference type="Gene3D" id="3.90.190.10">
    <property type="entry name" value="Protein tyrosine phosphatase superfamily"/>
    <property type="match status" value="1"/>
</dbReference>
<evidence type="ECO:0000313" key="5">
    <source>
        <dbReference type="Proteomes" id="UP001153954"/>
    </source>
</evidence>
<gene>
    <name evidence="4" type="ORF">EEDITHA_LOCUS16196</name>
</gene>
<dbReference type="PRINTS" id="PR00700">
    <property type="entry name" value="PRTYPHPHTASE"/>
</dbReference>
<evidence type="ECO:0000313" key="4">
    <source>
        <dbReference type="EMBL" id="CAH2101437.1"/>
    </source>
</evidence>
<dbReference type="PROSITE" id="PS50056">
    <property type="entry name" value="TYR_PHOSPHATASE_2"/>
    <property type="match status" value="1"/>
</dbReference>
<dbReference type="InterPro" id="IPR003595">
    <property type="entry name" value="Tyr_Pase_cat"/>
</dbReference>
<feature type="coiled-coil region" evidence="1">
    <location>
        <begin position="7"/>
        <end position="55"/>
    </location>
</feature>
<dbReference type="GO" id="GO:0009653">
    <property type="term" value="P:anatomical structure morphogenesis"/>
    <property type="evidence" value="ECO:0007669"/>
    <property type="project" value="UniProtKB-ARBA"/>
</dbReference>
<evidence type="ECO:0000259" key="3">
    <source>
        <dbReference type="PROSITE" id="PS50056"/>
    </source>
</evidence>
<dbReference type="PROSITE" id="PS50055">
    <property type="entry name" value="TYR_PHOSPHATASE_PTP"/>
    <property type="match status" value="1"/>
</dbReference>
<accession>A0AAU9UU72</accession>
<feature type="domain" description="Tyrosine specific protein phosphatases" evidence="3">
    <location>
        <begin position="85"/>
        <end position="154"/>
    </location>
</feature>
<dbReference type="EMBL" id="CAKOGL010000023">
    <property type="protein sequence ID" value="CAH2101437.1"/>
    <property type="molecule type" value="Genomic_DNA"/>
</dbReference>
<evidence type="ECO:0008006" key="6">
    <source>
        <dbReference type="Google" id="ProtNLM"/>
    </source>
</evidence>
<dbReference type="AlphaFoldDB" id="A0AAU9UU72"/>
<proteinExistence type="predicted"/>
<dbReference type="PANTHER" id="PTHR19134:SF449">
    <property type="entry name" value="TYROSINE-PROTEIN PHOSPHATASE 1"/>
    <property type="match status" value="1"/>
</dbReference>
<dbReference type="PROSITE" id="PS00383">
    <property type="entry name" value="TYR_PHOSPHATASE_1"/>
    <property type="match status" value="1"/>
</dbReference>
<feature type="domain" description="Tyrosine-protein phosphatase" evidence="2">
    <location>
        <begin position="61"/>
        <end position="163"/>
    </location>
</feature>
<evidence type="ECO:0000256" key="1">
    <source>
        <dbReference type="SAM" id="Coils"/>
    </source>
</evidence>
<keyword evidence="5" id="KW-1185">Reference proteome</keyword>
<dbReference type="PANTHER" id="PTHR19134">
    <property type="entry name" value="RECEPTOR-TYPE TYROSINE-PROTEIN PHOSPHATASE"/>
    <property type="match status" value="1"/>
</dbReference>
<name>A0AAU9UU72_EUPED</name>
<dbReference type="GO" id="GO:0048666">
    <property type="term" value="P:neuron development"/>
    <property type="evidence" value="ECO:0007669"/>
    <property type="project" value="UniProtKB-ARBA"/>
</dbReference>
<dbReference type="Proteomes" id="UP001153954">
    <property type="component" value="Unassembled WGS sequence"/>
</dbReference>
<reference evidence="4" key="1">
    <citation type="submission" date="2022-03" db="EMBL/GenBank/DDBJ databases">
        <authorList>
            <person name="Tunstrom K."/>
        </authorList>
    </citation>
    <scope>NUCLEOTIDE SEQUENCE</scope>
</reference>
<dbReference type="GO" id="GO:0004725">
    <property type="term" value="F:protein tyrosine phosphatase activity"/>
    <property type="evidence" value="ECO:0007669"/>
    <property type="project" value="InterPro"/>
</dbReference>
<evidence type="ECO:0000259" key="2">
    <source>
        <dbReference type="PROSITE" id="PS50055"/>
    </source>
</evidence>